<reference evidence="2 3" key="1">
    <citation type="submission" date="2016-11" db="EMBL/GenBank/DDBJ databases">
        <authorList>
            <person name="Jaros S."/>
            <person name="Januszkiewicz K."/>
            <person name="Wedrychowicz H."/>
        </authorList>
    </citation>
    <scope>NUCLEOTIDE SEQUENCE [LARGE SCALE GENOMIC DNA]</scope>
    <source>
        <strain evidence="2 3">DSM 22153</strain>
    </source>
</reference>
<dbReference type="InterPro" id="IPR047785">
    <property type="entry name" value="tRNA_MNMC2"/>
</dbReference>
<dbReference type="PANTHER" id="PTHR39963">
    <property type="entry name" value="SLL0983 PROTEIN"/>
    <property type="match status" value="1"/>
</dbReference>
<evidence type="ECO:0000313" key="2">
    <source>
        <dbReference type="EMBL" id="SHL59187.1"/>
    </source>
</evidence>
<dbReference type="AlphaFoldDB" id="A0A1M7BW82"/>
<keyword evidence="3" id="KW-1185">Reference proteome</keyword>
<gene>
    <name evidence="2" type="ORF">SAMN05444272_0995</name>
</gene>
<dbReference type="Proteomes" id="UP000186002">
    <property type="component" value="Unassembled WGS sequence"/>
</dbReference>
<dbReference type="Gene3D" id="3.40.50.150">
    <property type="entry name" value="Vaccinia Virus protein VP39"/>
    <property type="match status" value="1"/>
</dbReference>
<dbReference type="PANTHER" id="PTHR39963:SF1">
    <property type="entry name" value="MNMC-LIKE METHYLTRANSFERASE DOMAIN-CONTAINING PROTEIN"/>
    <property type="match status" value="1"/>
</dbReference>
<dbReference type="Pfam" id="PF05430">
    <property type="entry name" value="Methyltransf_30"/>
    <property type="match status" value="1"/>
</dbReference>
<sequence length="256" mass="28166">MSDHLTPKAPELEWLDDGVPRAPEFGDTYFSRAGGLEETRHVFLAGNGLPERWVGRERFTIAEFGFGTGLNFLTTLAAIEAFARERPAPKLTFLSFELYPMTAEQLEKAHSAFPDQSDLSARLRALWNPQPGWTRLSFGQADLVIGIGDARKLIGGLAYGEGETPPQIAIDAWFLDGFSPSKNPELWEAGLLSRAHDLTRPGGTLATYTSAGWVRRNLQAAGFEIAKQKGFAGKREMVAGRKDEGQTQEKLETIKG</sequence>
<keyword evidence="2" id="KW-0489">Methyltransferase</keyword>
<accession>A0A1M7BW82</accession>
<keyword evidence="2" id="KW-0808">Transferase</keyword>
<dbReference type="InterPro" id="IPR008471">
    <property type="entry name" value="MnmC-like_methylTransf"/>
</dbReference>
<dbReference type="SUPFAM" id="SSF53335">
    <property type="entry name" value="S-adenosyl-L-methionine-dependent methyltransferases"/>
    <property type="match status" value="1"/>
</dbReference>
<dbReference type="GO" id="GO:0004808">
    <property type="term" value="F:tRNA (5-methylaminomethyl-2-thiouridylate)(34)-methyltransferase activity"/>
    <property type="evidence" value="ECO:0007669"/>
    <property type="project" value="InterPro"/>
</dbReference>
<dbReference type="EMBL" id="FRBW01000001">
    <property type="protein sequence ID" value="SHL59187.1"/>
    <property type="molecule type" value="Genomic_DNA"/>
</dbReference>
<name>A0A1M7BW82_9HYPH</name>
<dbReference type="STRING" id="735517.SAMN05444272_0995"/>
<evidence type="ECO:0000313" key="3">
    <source>
        <dbReference type="Proteomes" id="UP000186002"/>
    </source>
</evidence>
<dbReference type="NCBIfam" id="NF033855">
    <property type="entry name" value="tRNA_MNMC2"/>
    <property type="match status" value="1"/>
</dbReference>
<protein>
    <submittedName>
        <fullName evidence="2">tRNA U34 5-methylaminomethyl-2-thiouridine-forming methyltransferase MnmC</fullName>
    </submittedName>
</protein>
<proteinExistence type="predicted"/>
<dbReference type="GO" id="GO:0032259">
    <property type="term" value="P:methylation"/>
    <property type="evidence" value="ECO:0007669"/>
    <property type="project" value="UniProtKB-KW"/>
</dbReference>
<dbReference type="GO" id="GO:0016645">
    <property type="term" value="F:oxidoreductase activity, acting on the CH-NH group of donors"/>
    <property type="evidence" value="ECO:0007669"/>
    <property type="project" value="InterPro"/>
</dbReference>
<feature type="domain" description="MnmC-like methyltransferase" evidence="1">
    <location>
        <begin position="129"/>
        <end position="242"/>
    </location>
</feature>
<organism evidence="2 3">
    <name type="scientific">Roseibium suaedae</name>
    <dbReference type="NCBI Taxonomy" id="735517"/>
    <lineage>
        <taxon>Bacteria</taxon>
        <taxon>Pseudomonadati</taxon>
        <taxon>Pseudomonadota</taxon>
        <taxon>Alphaproteobacteria</taxon>
        <taxon>Hyphomicrobiales</taxon>
        <taxon>Stappiaceae</taxon>
        <taxon>Roseibium</taxon>
    </lineage>
</organism>
<dbReference type="RefSeq" id="WP_073009553.1">
    <property type="nucleotide sequence ID" value="NZ_FRBW01000001.1"/>
</dbReference>
<evidence type="ECO:0000259" key="1">
    <source>
        <dbReference type="Pfam" id="PF05430"/>
    </source>
</evidence>
<dbReference type="OrthoDB" id="9786494at2"/>
<dbReference type="InterPro" id="IPR029063">
    <property type="entry name" value="SAM-dependent_MTases_sf"/>
</dbReference>